<dbReference type="InterPro" id="IPR042160">
    <property type="entry name" value="HD-Zip_IV"/>
</dbReference>
<dbReference type="EMBL" id="CM007387">
    <property type="protein sequence ID" value="ONK65450.1"/>
    <property type="molecule type" value="Genomic_DNA"/>
</dbReference>
<dbReference type="InterPro" id="IPR002913">
    <property type="entry name" value="START_lipid-bd_dom"/>
</dbReference>
<name>A0A5P1EN32_ASPOF</name>
<evidence type="ECO:0000259" key="2">
    <source>
        <dbReference type="PROSITE" id="PS50848"/>
    </source>
</evidence>
<evidence type="ECO:0000256" key="1">
    <source>
        <dbReference type="SAM" id="MobiDB-lite"/>
    </source>
</evidence>
<dbReference type="SUPFAM" id="SSF55961">
    <property type="entry name" value="Bet v1-like"/>
    <property type="match status" value="1"/>
</dbReference>
<dbReference type="Proteomes" id="UP000243459">
    <property type="component" value="Chromosome 7"/>
</dbReference>
<dbReference type="PANTHER" id="PTHR45654:SF77">
    <property type="entry name" value="HOMEOBOX-LEUCINE ZIPPER PROTEIN MERISTEM L1"/>
    <property type="match status" value="1"/>
</dbReference>
<dbReference type="GO" id="GO:0008289">
    <property type="term" value="F:lipid binding"/>
    <property type="evidence" value="ECO:0007669"/>
    <property type="project" value="InterPro"/>
</dbReference>
<sequence length="427" mass="48412">MRLLREEIARLEQEIHKYKTALSNSSCLHCNSPLIPRWDAPDWPPRVHENCKLKQEFEKVRERVMEKLGRNFLKEIDVSSVPSNLMENDPQLAPVGLAISAMREFLMLVQAREPIWISHPYNSLETINEGQYLLNFASRGTLKPYWYDREGTRSRVIVPMSPRDIVGILMDVVSAEYQIPLTPQQLIPHRRSVFLRFCKKLPNETSWAVVDVSVDNVLQHHIMKCKRRPSGCLIQDMSNGFSEVTWIEHFEVDNRDVGHYCKLYVSSGMAFGAKQWVGILEGYCNLLKTQMAWNTPKGGELQTIETRDKLKSVLLENDQAAWNTPNGGVGQTMETRKKLKSALPENDKVASDTPKVASDTPKGGGVKTMVTREMLKLVFPESFKDDDAEENDSGQNNSGNDGCKKDEDEEKNSGDQKKSGSDGCKPK</sequence>
<accession>A0A5P1EN32</accession>
<evidence type="ECO:0000313" key="3">
    <source>
        <dbReference type="EMBL" id="ONK65450.1"/>
    </source>
</evidence>
<feature type="compositionally biased region" description="Basic and acidic residues" evidence="1">
    <location>
        <begin position="402"/>
        <end position="427"/>
    </location>
</feature>
<feature type="domain" description="START" evidence="2">
    <location>
        <begin position="131"/>
        <end position="289"/>
    </location>
</feature>
<dbReference type="GO" id="GO:0003677">
    <property type="term" value="F:DNA binding"/>
    <property type="evidence" value="ECO:0007669"/>
    <property type="project" value="UniProtKB-KW"/>
</dbReference>
<dbReference type="Pfam" id="PF01852">
    <property type="entry name" value="START"/>
    <property type="match status" value="1"/>
</dbReference>
<protein>
    <recommendedName>
        <fullName evidence="2">START domain-containing protein</fullName>
    </recommendedName>
</protein>
<evidence type="ECO:0000313" key="4">
    <source>
        <dbReference type="Proteomes" id="UP000243459"/>
    </source>
</evidence>
<organism evidence="3 4">
    <name type="scientific">Asparagus officinalis</name>
    <name type="common">Garden asparagus</name>
    <dbReference type="NCBI Taxonomy" id="4686"/>
    <lineage>
        <taxon>Eukaryota</taxon>
        <taxon>Viridiplantae</taxon>
        <taxon>Streptophyta</taxon>
        <taxon>Embryophyta</taxon>
        <taxon>Tracheophyta</taxon>
        <taxon>Spermatophyta</taxon>
        <taxon>Magnoliopsida</taxon>
        <taxon>Liliopsida</taxon>
        <taxon>Asparagales</taxon>
        <taxon>Asparagaceae</taxon>
        <taxon>Asparagoideae</taxon>
        <taxon>Asparagus</taxon>
    </lineage>
</organism>
<dbReference type="PANTHER" id="PTHR45654">
    <property type="entry name" value="HOMEOBOX-LEUCINE ZIPPER PROTEIN MERISTEM L1"/>
    <property type="match status" value="1"/>
</dbReference>
<dbReference type="PROSITE" id="PS50848">
    <property type="entry name" value="START"/>
    <property type="match status" value="1"/>
</dbReference>
<gene>
    <name evidence="3" type="ORF">A4U43_C07F37240</name>
</gene>
<keyword evidence="4" id="KW-1185">Reference proteome</keyword>
<dbReference type="Gramene" id="ONK65450">
    <property type="protein sequence ID" value="ONK65450"/>
    <property type="gene ID" value="A4U43_C07F37240"/>
</dbReference>
<proteinExistence type="predicted"/>
<feature type="region of interest" description="Disordered" evidence="1">
    <location>
        <begin position="339"/>
        <end position="427"/>
    </location>
</feature>
<dbReference type="AlphaFoldDB" id="A0A5P1EN32"/>
<reference evidence="4" key="1">
    <citation type="journal article" date="2017" name="Nat. Commun.">
        <title>The asparagus genome sheds light on the origin and evolution of a young Y chromosome.</title>
        <authorList>
            <person name="Harkess A."/>
            <person name="Zhou J."/>
            <person name="Xu C."/>
            <person name="Bowers J.E."/>
            <person name="Van der Hulst R."/>
            <person name="Ayyampalayam S."/>
            <person name="Mercati F."/>
            <person name="Riccardi P."/>
            <person name="McKain M.R."/>
            <person name="Kakrana A."/>
            <person name="Tang H."/>
            <person name="Ray J."/>
            <person name="Groenendijk J."/>
            <person name="Arikit S."/>
            <person name="Mathioni S.M."/>
            <person name="Nakano M."/>
            <person name="Shan H."/>
            <person name="Telgmann-Rauber A."/>
            <person name="Kanno A."/>
            <person name="Yue Z."/>
            <person name="Chen H."/>
            <person name="Li W."/>
            <person name="Chen Y."/>
            <person name="Xu X."/>
            <person name="Zhang Y."/>
            <person name="Luo S."/>
            <person name="Chen H."/>
            <person name="Gao J."/>
            <person name="Mao Z."/>
            <person name="Pires J.C."/>
            <person name="Luo M."/>
            <person name="Kudrna D."/>
            <person name="Wing R.A."/>
            <person name="Meyers B.C."/>
            <person name="Yi K."/>
            <person name="Kong H."/>
            <person name="Lavrijsen P."/>
            <person name="Sunseri F."/>
            <person name="Falavigna A."/>
            <person name="Ye Y."/>
            <person name="Leebens-Mack J.H."/>
            <person name="Chen G."/>
        </authorList>
    </citation>
    <scope>NUCLEOTIDE SEQUENCE [LARGE SCALE GENOMIC DNA]</scope>
    <source>
        <strain evidence="4">cv. DH0086</strain>
    </source>
</reference>